<name>X1QJB7_9ZZZZ</name>
<feature type="non-terminal residue" evidence="1">
    <location>
        <position position="186"/>
    </location>
</feature>
<dbReference type="EMBL" id="BARV01037464">
    <property type="protein sequence ID" value="GAI51090.1"/>
    <property type="molecule type" value="Genomic_DNA"/>
</dbReference>
<accession>X1QJB7</accession>
<organism evidence="1">
    <name type="scientific">marine sediment metagenome</name>
    <dbReference type="NCBI Taxonomy" id="412755"/>
    <lineage>
        <taxon>unclassified sequences</taxon>
        <taxon>metagenomes</taxon>
        <taxon>ecological metagenomes</taxon>
    </lineage>
</organism>
<sequence>MKLIDATHVSEPGSTGSDWRVHYAINLPYLRCDELKVTDSKVGETFKNFSVSSESIFIGDRGYYNCPGIEYVTSRGGHVLVRMNLRNTQLYDRNGNRFDVLQRLRTLKGSTIEDWPAYIHGKQSKIHARICAIKKSKIAAETAVKKILKKNSKKQKKVKPETLEAARYIFVLTTLPNDIIKPEIVM</sequence>
<gene>
    <name evidence="1" type="ORF">S06H3_57957</name>
</gene>
<reference evidence="1" key="1">
    <citation type="journal article" date="2014" name="Front. Microbiol.">
        <title>High frequency of phylogenetically diverse reductive dehalogenase-homologous genes in deep subseafloor sedimentary metagenomes.</title>
        <authorList>
            <person name="Kawai M."/>
            <person name="Futagami T."/>
            <person name="Toyoda A."/>
            <person name="Takaki Y."/>
            <person name="Nishi S."/>
            <person name="Hori S."/>
            <person name="Arai W."/>
            <person name="Tsubouchi T."/>
            <person name="Morono Y."/>
            <person name="Uchiyama I."/>
            <person name="Ito T."/>
            <person name="Fujiyama A."/>
            <person name="Inagaki F."/>
            <person name="Takami H."/>
        </authorList>
    </citation>
    <scope>NUCLEOTIDE SEQUENCE</scope>
    <source>
        <strain evidence="1">Expedition CK06-06</strain>
    </source>
</reference>
<dbReference type="AlphaFoldDB" id="X1QJB7"/>
<dbReference type="SUPFAM" id="SSF53098">
    <property type="entry name" value="Ribonuclease H-like"/>
    <property type="match status" value="1"/>
</dbReference>
<comment type="caution">
    <text evidence="1">The sequence shown here is derived from an EMBL/GenBank/DDBJ whole genome shotgun (WGS) entry which is preliminary data.</text>
</comment>
<evidence type="ECO:0008006" key="2">
    <source>
        <dbReference type="Google" id="ProtNLM"/>
    </source>
</evidence>
<proteinExistence type="predicted"/>
<protein>
    <recommendedName>
        <fullName evidence="2">Transposase IS4-like domain-containing protein</fullName>
    </recommendedName>
</protein>
<evidence type="ECO:0000313" key="1">
    <source>
        <dbReference type="EMBL" id="GAI51090.1"/>
    </source>
</evidence>
<dbReference type="InterPro" id="IPR012337">
    <property type="entry name" value="RNaseH-like_sf"/>
</dbReference>